<reference evidence="1" key="2">
    <citation type="journal article" date="2015" name="Data Brief">
        <title>Shoot transcriptome of the giant reed, Arundo donax.</title>
        <authorList>
            <person name="Barrero R.A."/>
            <person name="Guerrero F.D."/>
            <person name="Moolhuijzen P."/>
            <person name="Goolsby J.A."/>
            <person name="Tidwell J."/>
            <person name="Bellgard S.E."/>
            <person name="Bellgard M.I."/>
        </authorList>
    </citation>
    <scope>NUCLEOTIDE SEQUENCE</scope>
    <source>
        <tissue evidence="1">Shoot tissue taken approximately 20 cm above the soil surface</tissue>
    </source>
</reference>
<reference evidence="1" key="1">
    <citation type="submission" date="2014-09" db="EMBL/GenBank/DDBJ databases">
        <authorList>
            <person name="Magalhaes I.L.F."/>
            <person name="Oliveira U."/>
            <person name="Santos F.R."/>
            <person name="Vidigal T.H.D.A."/>
            <person name="Brescovit A.D."/>
            <person name="Santos A.J."/>
        </authorList>
    </citation>
    <scope>NUCLEOTIDE SEQUENCE</scope>
    <source>
        <tissue evidence="1">Shoot tissue taken approximately 20 cm above the soil surface</tissue>
    </source>
</reference>
<protein>
    <submittedName>
        <fullName evidence="1">Uncharacterized protein</fullName>
    </submittedName>
</protein>
<name>A0A0A9A6R9_ARUDO</name>
<dbReference type="EMBL" id="GBRH01255158">
    <property type="protein sequence ID" value="JAD42737.1"/>
    <property type="molecule type" value="Transcribed_RNA"/>
</dbReference>
<proteinExistence type="predicted"/>
<accession>A0A0A9A6R9</accession>
<organism evidence="1">
    <name type="scientific">Arundo donax</name>
    <name type="common">Giant reed</name>
    <name type="synonym">Donax arundinaceus</name>
    <dbReference type="NCBI Taxonomy" id="35708"/>
    <lineage>
        <taxon>Eukaryota</taxon>
        <taxon>Viridiplantae</taxon>
        <taxon>Streptophyta</taxon>
        <taxon>Embryophyta</taxon>
        <taxon>Tracheophyta</taxon>
        <taxon>Spermatophyta</taxon>
        <taxon>Magnoliopsida</taxon>
        <taxon>Liliopsida</taxon>
        <taxon>Poales</taxon>
        <taxon>Poaceae</taxon>
        <taxon>PACMAD clade</taxon>
        <taxon>Arundinoideae</taxon>
        <taxon>Arundineae</taxon>
        <taxon>Arundo</taxon>
    </lineage>
</organism>
<sequence>MRELYRSIDVLQTKPAFSARFILLAEGKDMGTRIKAKEAKQ</sequence>
<evidence type="ECO:0000313" key="1">
    <source>
        <dbReference type="EMBL" id="JAD42737.1"/>
    </source>
</evidence>
<dbReference type="AlphaFoldDB" id="A0A0A9A6R9"/>